<dbReference type="Pfam" id="PF03471">
    <property type="entry name" value="CorC_HlyC"/>
    <property type="match status" value="1"/>
</dbReference>
<dbReference type="Pfam" id="PF00571">
    <property type="entry name" value="CBS"/>
    <property type="match status" value="2"/>
</dbReference>
<evidence type="ECO:0000256" key="1">
    <source>
        <dbReference type="ARBA" id="ARBA00022737"/>
    </source>
</evidence>
<dbReference type="InterPro" id="IPR044751">
    <property type="entry name" value="Ion_transp-like_CBS"/>
</dbReference>
<reference evidence="5 6" key="1">
    <citation type="submission" date="2019-03" db="EMBL/GenBank/DDBJ databases">
        <title>Lake Tanganyika Metagenome-Assembled Genomes (MAGs).</title>
        <authorList>
            <person name="Tran P."/>
        </authorList>
    </citation>
    <scope>NUCLEOTIDE SEQUENCE [LARGE SCALE GENOMIC DNA]</scope>
    <source>
        <strain evidence="5">K_DeepCast_65m_m2_236</strain>
    </source>
</reference>
<dbReference type="GO" id="GO:0050660">
    <property type="term" value="F:flavin adenine dinucleotide binding"/>
    <property type="evidence" value="ECO:0007669"/>
    <property type="project" value="InterPro"/>
</dbReference>
<comment type="caution">
    <text evidence="5">The sequence shown here is derived from an EMBL/GenBank/DDBJ whole genome shotgun (WGS) entry which is preliminary data.</text>
</comment>
<dbReference type="Gene3D" id="3.30.465.10">
    <property type="match status" value="1"/>
</dbReference>
<dbReference type="PANTHER" id="PTHR22777:SF17">
    <property type="entry name" value="UPF0053 PROTEIN SLL0260"/>
    <property type="match status" value="1"/>
</dbReference>
<dbReference type="SUPFAM" id="SSF54631">
    <property type="entry name" value="CBS-domain pair"/>
    <property type="match status" value="1"/>
</dbReference>
<accession>A0A938BN42</accession>
<dbReference type="PROSITE" id="PS51371">
    <property type="entry name" value="CBS"/>
    <property type="match status" value="2"/>
</dbReference>
<dbReference type="AlphaFoldDB" id="A0A938BN42"/>
<dbReference type="PANTHER" id="PTHR22777">
    <property type="entry name" value="HEMOLYSIN-RELATED"/>
    <property type="match status" value="1"/>
</dbReference>
<dbReference type="SMART" id="SM01091">
    <property type="entry name" value="CorC_HlyC"/>
    <property type="match status" value="1"/>
</dbReference>
<dbReference type="InterPro" id="IPR000644">
    <property type="entry name" value="CBS_dom"/>
</dbReference>
<dbReference type="SUPFAM" id="SSF56176">
    <property type="entry name" value="FAD-binding/transporter-associated domain-like"/>
    <property type="match status" value="1"/>
</dbReference>
<dbReference type="CDD" id="cd04590">
    <property type="entry name" value="CBS_pair_CorC_HlyC_assoc"/>
    <property type="match status" value="1"/>
</dbReference>
<evidence type="ECO:0000313" key="6">
    <source>
        <dbReference type="Proteomes" id="UP000703893"/>
    </source>
</evidence>
<dbReference type="InterPro" id="IPR036318">
    <property type="entry name" value="FAD-bd_PCMH-like_sf"/>
</dbReference>
<dbReference type="InterPro" id="IPR005170">
    <property type="entry name" value="Transptr-assoc_dom"/>
</dbReference>
<feature type="non-terminal residue" evidence="5">
    <location>
        <position position="1"/>
    </location>
</feature>
<gene>
    <name evidence="5" type="ORF">FJZ00_06085</name>
</gene>
<evidence type="ECO:0000259" key="4">
    <source>
        <dbReference type="PROSITE" id="PS51371"/>
    </source>
</evidence>
<dbReference type="InterPro" id="IPR016169">
    <property type="entry name" value="FAD-bd_PCMH_sub2"/>
</dbReference>
<organism evidence="5 6">
    <name type="scientific">Candidatus Tanganyikabacteria bacterium</name>
    <dbReference type="NCBI Taxonomy" id="2961651"/>
    <lineage>
        <taxon>Bacteria</taxon>
        <taxon>Bacillati</taxon>
        <taxon>Candidatus Sericytochromatia</taxon>
        <taxon>Candidatus Tanganyikabacteria</taxon>
    </lineage>
</organism>
<dbReference type="GO" id="GO:0005886">
    <property type="term" value="C:plasma membrane"/>
    <property type="evidence" value="ECO:0007669"/>
    <property type="project" value="TreeGrafter"/>
</dbReference>
<feature type="domain" description="CBS" evidence="4">
    <location>
        <begin position="127"/>
        <end position="184"/>
    </location>
</feature>
<name>A0A938BN42_9BACT</name>
<dbReference type="InterPro" id="IPR046342">
    <property type="entry name" value="CBS_dom_sf"/>
</dbReference>
<dbReference type="FunFam" id="3.10.580.10:FF:000002">
    <property type="entry name" value="Magnesium/cobalt efflux protein CorC"/>
    <property type="match status" value="1"/>
</dbReference>
<dbReference type="SMART" id="SM00116">
    <property type="entry name" value="CBS"/>
    <property type="match status" value="2"/>
</dbReference>
<evidence type="ECO:0000256" key="2">
    <source>
        <dbReference type="ARBA" id="ARBA00023122"/>
    </source>
</evidence>
<dbReference type="Proteomes" id="UP000703893">
    <property type="component" value="Unassembled WGS sequence"/>
</dbReference>
<proteinExistence type="predicted"/>
<protein>
    <submittedName>
        <fullName evidence="5">HlyC/CorC family transporter</fullName>
    </submittedName>
</protein>
<dbReference type="EMBL" id="VGJX01000299">
    <property type="protein sequence ID" value="MBM3274700.1"/>
    <property type="molecule type" value="Genomic_DNA"/>
</dbReference>
<sequence>LVMATPFIRLMGGKEAIATPRYTEEELRTLVEIGEEQGAIEGVEASLVASALAFDDTPVSAVLTPRVDIVAIHEDSPLEAVLKLIAEQGYSRLPVLRENIDDIVGILHVKDLLIALSRREPIDLAAWIRPAYSVPENKKLHELLKEMQTQGIEMAIVSDEYGGTAGLVTQEDILEQIVGELRDEYDDEQDAIRKIREGVAQVDGMTAIAELNNELDLELPVNGYQTIGGLVINSLGRVAKVGDVLEPTAGVRVTVKALKGIRVQQVLVEYAPLSGVGDVEHKGG</sequence>
<evidence type="ECO:0000256" key="3">
    <source>
        <dbReference type="PROSITE-ProRule" id="PRU00703"/>
    </source>
</evidence>
<keyword evidence="1" id="KW-0677">Repeat</keyword>
<evidence type="ECO:0000313" key="5">
    <source>
        <dbReference type="EMBL" id="MBM3274700.1"/>
    </source>
</evidence>
<feature type="domain" description="CBS" evidence="4">
    <location>
        <begin position="63"/>
        <end position="124"/>
    </location>
</feature>
<keyword evidence="2 3" id="KW-0129">CBS domain</keyword>
<dbReference type="Gene3D" id="3.10.580.10">
    <property type="entry name" value="CBS-domain"/>
    <property type="match status" value="1"/>
</dbReference>